<dbReference type="Proteomes" id="UP000824469">
    <property type="component" value="Unassembled WGS sequence"/>
</dbReference>
<dbReference type="AlphaFoldDB" id="A0AA38L060"/>
<reference evidence="2 3" key="1">
    <citation type="journal article" date="2021" name="Nat. Plants">
        <title>The Taxus genome provides insights into paclitaxel biosynthesis.</title>
        <authorList>
            <person name="Xiong X."/>
            <person name="Gou J."/>
            <person name="Liao Q."/>
            <person name="Li Y."/>
            <person name="Zhou Q."/>
            <person name="Bi G."/>
            <person name="Li C."/>
            <person name="Du R."/>
            <person name="Wang X."/>
            <person name="Sun T."/>
            <person name="Guo L."/>
            <person name="Liang H."/>
            <person name="Lu P."/>
            <person name="Wu Y."/>
            <person name="Zhang Z."/>
            <person name="Ro D.K."/>
            <person name="Shang Y."/>
            <person name="Huang S."/>
            <person name="Yan J."/>
        </authorList>
    </citation>
    <scope>NUCLEOTIDE SEQUENCE [LARGE SCALE GENOMIC DNA]</scope>
    <source>
        <strain evidence="2">Ta-2019</strain>
    </source>
</reference>
<evidence type="ECO:0000256" key="1">
    <source>
        <dbReference type="SAM" id="MobiDB-lite"/>
    </source>
</evidence>
<protein>
    <submittedName>
        <fullName evidence="2">Uncharacterized protein</fullName>
    </submittedName>
</protein>
<sequence length="122" mass="13425">NAQMTLEDGAVEKEGSVVKRSKARTLTPIVVPKGQHYEVINDHCSVNVDDILACDESSIEKKGEDQEGEAKGMIGTHFPNRQDNSQLAGLFTTAVLKEQNDEELDLGKSHKDIPSICEQDME</sequence>
<evidence type="ECO:0000313" key="2">
    <source>
        <dbReference type="EMBL" id="KAH9311449.1"/>
    </source>
</evidence>
<evidence type="ECO:0000313" key="3">
    <source>
        <dbReference type="Proteomes" id="UP000824469"/>
    </source>
</evidence>
<keyword evidence="3" id="KW-1185">Reference proteome</keyword>
<gene>
    <name evidence="2" type="ORF">KI387_026484</name>
</gene>
<feature type="non-terminal residue" evidence="2">
    <location>
        <position position="122"/>
    </location>
</feature>
<comment type="caution">
    <text evidence="2">The sequence shown here is derived from an EMBL/GenBank/DDBJ whole genome shotgun (WGS) entry which is preliminary data.</text>
</comment>
<organism evidence="2 3">
    <name type="scientific">Taxus chinensis</name>
    <name type="common">Chinese yew</name>
    <name type="synonym">Taxus wallichiana var. chinensis</name>
    <dbReference type="NCBI Taxonomy" id="29808"/>
    <lineage>
        <taxon>Eukaryota</taxon>
        <taxon>Viridiplantae</taxon>
        <taxon>Streptophyta</taxon>
        <taxon>Embryophyta</taxon>
        <taxon>Tracheophyta</taxon>
        <taxon>Spermatophyta</taxon>
        <taxon>Pinopsida</taxon>
        <taxon>Pinidae</taxon>
        <taxon>Conifers II</taxon>
        <taxon>Cupressales</taxon>
        <taxon>Taxaceae</taxon>
        <taxon>Taxus</taxon>
    </lineage>
</organism>
<name>A0AA38L060_TAXCH</name>
<dbReference type="EMBL" id="JAHRHJ020000006">
    <property type="protein sequence ID" value="KAH9311449.1"/>
    <property type="molecule type" value="Genomic_DNA"/>
</dbReference>
<proteinExistence type="predicted"/>
<feature type="compositionally biased region" description="Basic and acidic residues" evidence="1">
    <location>
        <begin position="60"/>
        <end position="70"/>
    </location>
</feature>
<accession>A0AA38L060</accession>
<feature type="region of interest" description="Disordered" evidence="1">
    <location>
        <begin position="101"/>
        <end position="122"/>
    </location>
</feature>
<feature type="non-terminal residue" evidence="2">
    <location>
        <position position="1"/>
    </location>
</feature>
<feature type="region of interest" description="Disordered" evidence="1">
    <location>
        <begin position="60"/>
        <end position="83"/>
    </location>
</feature>